<evidence type="ECO:0000256" key="3">
    <source>
        <dbReference type="ARBA" id="ARBA00012780"/>
    </source>
</evidence>
<dbReference type="GO" id="GO:0042973">
    <property type="term" value="F:glucan endo-1,3-beta-D-glucosidase activity"/>
    <property type="evidence" value="ECO:0007669"/>
    <property type="project" value="UniProtKB-EC"/>
</dbReference>
<evidence type="ECO:0000256" key="7">
    <source>
        <dbReference type="RuleBase" id="RU004335"/>
    </source>
</evidence>
<dbReference type="FunFam" id="3.20.20.80:FF:000005">
    <property type="entry name" value="Glucan endo-1,3-beta-glucosidase 14"/>
    <property type="match status" value="1"/>
</dbReference>
<evidence type="ECO:0000313" key="11">
    <source>
        <dbReference type="Proteomes" id="UP000825935"/>
    </source>
</evidence>
<comment type="catalytic activity">
    <reaction evidence="1">
        <text>Hydrolysis of (1-&gt;3)-beta-D-glucosidic linkages in (1-&gt;3)-beta-D-glucans.</text>
        <dbReference type="EC" id="3.2.1.39"/>
    </reaction>
</comment>
<gene>
    <name evidence="10" type="ORF">KP509_01G063200</name>
</gene>
<evidence type="ECO:0000256" key="6">
    <source>
        <dbReference type="ARBA" id="ARBA00023295"/>
    </source>
</evidence>
<dbReference type="InterPro" id="IPR000490">
    <property type="entry name" value="Glyco_hydro_17"/>
</dbReference>
<comment type="similarity">
    <text evidence="2 7">Belongs to the glycosyl hydrolase 17 family.</text>
</comment>
<feature type="signal peptide" evidence="9">
    <location>
        <begin position="1"/>
        <end position="33"/>
    </location>
</feature>
<dbReference type="OrthoDB" id="77201at2759"/>
<dbReference type="PANTHER" id="PTHR32227">
    <property type="entry name" value="GLUCAN ENDO-1,3-BETA-GLUCOSIDASE BG1-RELATED-RELATED"/>
    <property type="match status" value="1"/>
</dbReference>
<keyword evidence="4 9" id="KW-0732">Signal</keyword>
<dbReference type="GO" id="GO:0005975">
    <property type="term" value="P:carbohydrate metabolic process"/>
    <property type="evidence" value="ECO:0007669"/>
    <property type="project" value="InterPro"/>
</dbReference>
<dbReference type="AlphaFoldDB" id="A0A8T2VDP9"/>
<feature type="chain" id="PRO_5035891863" description="glucan endo-1,3-beta-D-glucosidase" evidence="9">
    <location>
        <begin position="34"/>
        <end position="385"/>
    </location>
</feature>
<dbReference type="InterPro" id="IPR017853">
    <property type="entry name" value="GH"/>
</dbReference>
<organism evidence="10 11">
    <name type="scientific">Ceratopteris richardii</name>
    <name type="common">Triangle waterfern</name>
    <dbReference type="NCBI Taxonomy" id="49495"/>
    <lineage>
        <taxon>Eukaryota</taxon>
        <taxon>Viridiplantae</taxon>
        <taxon>Streptophyta</taxon>
        <taxon>Embryophyta</taxon>
        <taxon>Tracheophyta</taxon>
        <taxon>Polypodiopsida</taxon>
        <taxon>Polypodiidae</taxon>
        <taxon>Polypodiales</taxon>
        <taxon>Pteridineae</taxon>
        <taxon>Pteridaceae</taxon>
        <taxon>Parkerioideae</taxon>
        <taxon>Ceratopteris</taxon>
    </lineage>
</organism>
<keyword evidence="11" id="KW-1185">Reference proteome</keyword>
<name>A0A8T2VDP9_CERRI</name>
<dbReference type="SUPFAM" id="SSF51445">
    <property type="entry name" value="(Trans)glycosidases"/>
    <property type="match status" value="1"/>
</dbReference>
<evidence type="ECO:0000256" key="4">
    <source>
        <dbReference type="ARBA" id="ARBA00022729"/>
    </source>
</evidence>
<evidence type="ECO:0000256" key="5">
    <source>
        <dbReference type="ARBA" id="ARBA00022801"/>
    </source>
</evidence>
<dbReference type="PROSITE" id="PS00587">
    <property type="entry name" value="GLYCOSYL_HYDROL_F17"/>
    <property type="match status" value="1"/>
</dbReference>
<protein>
    <recommendedName>
        <fullName evidence="3">glucan endo-1,3-beta-D-glucosidase</fullName>
        <ecNumber evidence="3">3.2.1.39</ecNumber>
    </recommendedName>
</protein>
<dbReference type="Gene3D" id="3.20.20.80">
    <property type="entry name" value="Glycosidases"/>
    <property type="match status" value="1"/>
</dbReference>
<comment type="caution">
    <text evidence="10">The sequence shown here is derived from an EMBL/GenBank/DDBJ whole genome shotgun (WGS) entry which is preliminary data.</text>
</comment>
<reference evidence="10" key="1">
    <citation type="submission" date="2021-08" db="EMBL/GenBank/DDBJ databases">
        <title>WGS assembly of Ceratopteris richardii.</title>
        <authorList>
            <person name="Marchant D.B."/>
            <person name="Chen G."/>
            <person name="Jenkins J."/>
            <person name="Shu S."/>
            <person name="Leebens-Mack J."/>
            <person name="Grimwood J."/>
            <person name="Schmutz J."/>
            <person name="Soltis P."/>
            <person name="Soltis D."/>
            <person name="Chen Z.-H."/>
        </authorList>
    </citation>
    <scope>NUCLEOTIDE SEQUENCE</scope>
    <source>
        <strain evidence="10">Whitten #5841</strain>
        <tissue evidence="10">Leaf</tissue>
    </source>
</reference>
<dbReference type="Proteomes" id="UP000825935">
    <property type="component" value="Chromosome 1"/>
</dbReference>
<dbReference type="Pfam" id="PF00332">
    <property type="entry name" value="Glyco_hydro_17"/>
    <property type="match status" value="1"/>
</dbReference>
<accession>A0A8T2VDP9</accession>
<evidence type="ECO:0000313" key="10">
    <source>
        <dbReference type="EMBL" id="KAH7446581.1"/>
    </source>
</evidence>
<evidence type="ECO:0000256" key="1">
    <source>
        <dbReference type="ARBA" id="ARBA00000382"/>
    </source>
</evidence>
<dbReference type="EC" id="3.2.1.39" evidence="3"/>
<sequence length="385" mass="42554">MWKHEGIRERSISMLRVLSILCVVGWRHETAVGVAIGVNYGKLADNLPAPSEVVTLLQSISVKKSKLYDADPLVLQAFRDTGITFIVGTYNDDLLSLSNPVFATSWVQTNIVAHLPATKIIGIVVGNEIFSTTDTNMMAHVLPAMQNVYSALKNQGLHRSIFVSTAHSFSILSSSFPPSSGTFNPAIADLYIKPILQFLDVTGAPFLINVYPFFAYKDNPTKISLDYVLFEKSDGVLDENTGLHYFNMFDAQMDAVYSAISALGYHDITLLVSETGWPSLGDPDEVGANILNAQTYHANLVKHVTSSNGTPLKPNITPEIYLFALFNEDQKPGPTSERNYGLFHPDGSKVYEFSFVQSSNSQRTFRCSSILIVLTLILYFRTLFS</sequence>
<proteinExistence type="inferred from homology"/>
<dbReference type="EMBL" id="CM035406">
    <property type="protein sequence ID" value="KAH7446581.1"/>
    <property type="molecule type" value="Genomic_DNA"/>
</dbReference>
<keyword evidence="6 8" id="KW-0326">Glycosidase</keyword>
<dbReference type="OMA" id="QWVNANI"/>
<evidence type="ECO:0000256" key="8">
    <source>
        <dbReference type="RuleBase" id="RU004336"/>
    </source>
</evidence>
<evidence type="ECO:0000256" key="9">
    <source>
        <dbReference type="SAM" id="SignalP"/>
    </source>
</evidence>
<dbReference type="InterPro" id="IPR044965">
    <property type="entry name" value="Glyco_hydro_17_plant"/>
</dbReference>
<keyword evidence="5 8" id="KW-0378">Hydrolase</keyword>
<evidence type="ECO:0000256" key="2">
    <source>
        <dbReference type="ARBA" id="ARBA00008773"/>
    </source>
</evidence>